<evidence type="ECO:0000313" key="3">
    <source>
        <dbReference type="Proteomes" id="UP001347796"/>
    </source>
</evidence>
<accession>A0AAN8JCA2</accession>
<proteinExistence type="predicted"/>
<feature type="region of interest" description="Disordered" evidence="1">
    <location>
        <begin position="145"/>
        <end position="225"/>
    </location>
</feature>
<dbReference type="EMBL" id="JAZGQO010000010">
    <property type="protein sequence ID" value="KAK6175292.1"/>
    <property type="molecule type" value="Genomic_DNA"/>
</dbReference>
<organism evidence="2 3">
    <name type="scientific">Patella caerulea</name>
    <name type="common">Rayed Mediterranean limpet</name>
    <dbReference type="NCBI Taxonomy" id="87958"/>
    <lineage>
        <taxon>Eukaryota</taxon>
        <taxon>Metazoa</taxon>
        <taxon>Spiralia</taxon>
        <taxon>Lophotrochozoa</taxon>
        <taxon>Mollusca</taxon>
        <taxon>Gastropoda</taxon>
        <taxon>Patellogastropoda</taxon>
        <taxon>Patelloidea</taxon>
        <taxon>Patellidae</taxon>
        <taxon>Patella</taxon>
    </lineage>
</organism>
<feature type="compositionally biased region" description="Low complexity" evidence="1">
    <location>
        <begin position="326"/>
        <end position="335"/>
    </location>
</feature>
<protein>
    <submittedName>
        <fullName evidence="2">Uncharacterized protein</fullName>
    </submittedName>
</protein>
<name>A0AAN8JCA2_PATCE</name>
<keyword evidence="3" id="KW-1185">Reference proteome</keyword>
<feature type="compositionally biased region" description="Pro residues" evidence="1">
    <location>
        <begin position="355"/>
        <end position="370"/>
    </location>
</feature>
<comment type="caution">
    <text evidence="2">The sequence shown here is derived from an EMBL/GenBank/DDBJ whole genome shotgun (WGS) entry which is preliminary data.</text>
</comment>
<reference evidence="2 3" key="1">
    <citation type="submission" date="2024-01" db="EMBL/GenBank/DDBJ databases">
        <title>The genome of the rayed Mediterranean limpet Patella caerulea (Linnaeus, 1758).</title>
        <authorList>
            <person name="Anh-Thu Weber A."/>
            <person name="Halstead-Nussloch G."/>
        </authorList>
    </citation>
    <scope>NUCLEOTIDE SEQUENCE [LARGE SCALE GENOMIC DNA]</scope>
    <source>
        <strain evidence="2">AATW-2023a</strain>
        <tissue evidence="2">Whole specimen</tissue>
    </source>
</reference>
<dbReference type="Proteomes" id="UP001347796">
    <property type="component" value="Unassembled WGS sequence"/>
</dbReference>
<feature type="compositionally biased region" description="Basic and acidic residues" evidence="1">
    <location>
        <begin position="177"/>
        <end position="188"/>
    </location>
</feature>
<feature type="region of interest" description="Disordered" evidence="1">
    <location>
        <begin position="94"/>
        <end position="113"/>
    </location>
</feature>
<feature type="region of interest" description="Disordered" evidence="1">
    <location>
        <begin position="312"/>
        <end position="370"/>
    </location>
</feature>
<evidence type="ECO:0000256" key="1">
    <source>
        <dbReference type="SAM" id="MobiDB-lite"/>
    </source>
</evidence>
<sequence length="370" mass="40760">MHDLFLLLESIHIETTSINDSNPGNRGQRNRYMRLPLLTPTTTQSRGGQIQTEYREFCSKEGLPAISGVKRNKGVPAPLISDRMPPRFPSFGTAAFDETPPSGMIPAPPVFDKSGSMGAKVRMERRRIPSHVVPMEFALREMREGLQNPLRTPGPSTRRGARSSETDFSDGIRGVPPRKDQAGSDKKAKACTPPPVPLGLTQSGESYLKVTPKAPSPASEKSEDSLSFRHANFESLMGVDSLEVHPDAQKPPATETLEHCTSPSMPNPTRFLKRPIVTDVCLSPTERICTEFVDIGLTLPLSENLDEASKLPVTSKGKHNKRAPTPQQQSQAAPSRIGRRRTYKPAKVESGEYMPRPPNEPKPHPPTNRR</sequence>
<evidence type="ECO:0000313" key="2">
    <source>
        <dbReference type="EMBL" id="KAK6175292.1"/>
    </source>
</evidence>
<dbReference type="AlphaFoldDB" id="A0AAN8JCA2"/>
<gene>
    <name evidence="2" type="ORF">SNE40_013785</name>
</gene>